<gene>
    <name evidence="1" type="ORF">H0A36_07145</name>
</gene>
<sequence>MFDWLLIFICVAAALLWWDAVKAKELAKQAVARTCKSMQLQLLDDTVALSWLKLKRNHQGQVVFARSYQFEFSLNGAERYKGAVQLLGYKVQQMQIDNPHEQPEAAKQTYLQ</sequence>
<keyword evidence="2" id="KW-1185">Reference proteome</keyword>
<dbReference type="Pfam" id="PF11743">
    <property type="entry name" value="DUF3301"/>
    <property type="match status" value="1"/>
</dbReference>
<evidence type="ECO:0000313" key="1">
    <source>
        <dbReference type="EMBL" id="NYZ65785.1"/>
    </source>
</evidence>
<comment type="caution">
    <text evidence="1">The sequence shown here is derived from an EMBL/GenBank/DDBJ whole genome shotgun (WGS) entry which is preliminary data.</text>
</comment>
<dbReference type="Proteomes" id="UP000569732">
    <property type="component" value="Unassembled WGS sequence"/>
</dbReference>
<protein>
    <submittedName>
        <fullName evidence="1">DUF3301 domain-containing protein</fullName>
    </submittedName>
</protein>
<accession>A0A853I955</accession>
<dbReference type="EMBL" id="JACCKB010000007">
    <property type="protein sequence ID" value="NYZ65785.1"/>
    <property type="molecule type" value="Genomic_DNA"/>
</dbReference>
<dbReference type="AlphaFoldDB" id="A0A853I955"/>
<organism evidence="1 2">
    <name type="scientific">Spartinivicinus marinus</name>
    <dbReference type="NCBI Taxonomy" id="2994442"/>
    <lineage>
        <taxon>Bacteria</taxon>
        <taxon>Pseudomonadati</taxon>
        <taxon>Pseudomonadota</taxon>
        <taxon>Gammaproteobacteria</taxon>
        <taxon>Oceanospirillales</taxon>
        <taxon>Zooshikellaceae</taxon>
        <taxon>Spartinivicinus</taxon>
    </lineage>
</organism>
<dbReference type="RefSeq" id="WP_180567808.1">
    <property type="nucleotide sequence ID" value="NZ_JACCKB010000007.1"/>
</dbReference>
<name>A0A853I955_9GAMM</name>
<evidence type="ECO:0000313" key="2">
    <source>
        <dbReference type="Proteomes" id="UP000569732"/>
    </source>
</evidence>
<reference evidence="1 2" key="1">
    <citation type="submission" date="2020-07" db="EMBL/GenBank/DDBJ databases">
        <title>Endozoicomonas sp. nov., isolated from sediment.</title>
        <authorList>
            <person name="Gu T."/>
        </authorList>
    </citation>
    <scope>NUCLEOTIDE SEQUENCE [LARGE SCALE GENOMIC DNA]</scope>
    <source>
        <strain evidence="1 2">SM1973</strain>
    </source>
</reference>
<dbReference type="InterPro" id="IPR021732">
    <property type="entry name" value="DUF3301"/>
</dbReference>
<proteinExistence type="predicted"/>